<reference evidence="2 3" key="1">
    <citation type="journal article" date="2024" name="Fungal Genet. Biol.">
        <title>The porcine skin microbiome exhibits broad fungal antagonism.</title>
        <authorList>
            <person name="De La Cruz K.F."/>
            <person name="Townsend E.C."/>
            <person name="Alex Cheong J.Z."/>
            <person name="Salamzade R."/>
            <person name="Liu A."/>
            <person name="Sandstrom S."/>
            <person name="Davila E."/>
            <person name="Huang L."/>
            <person name="Xu K.H."/>
            <person name="Wu S.Y."/>
            <person name="Meudt J.J."/>
            <person name="Shanmuganayagam D."/>
            <person name="Gibson A.L.F."/>
            <person name="Kalan L.R."/>
        </authorList>
    </citation>
    <scope>NUCLEOTIDE SEQUENCE [LARGE SCALE GENOMIC DNA]</scope>
    <source>
        <strain evidence="2 3">LK2625</strain>
    </source>
</reference>
<keyword evidence="3" id="KW-1185">Reference proteome</keyword>
<protein>
    <recommendedName>
        <fullName evidence="4">Multidrug ABC transporter ATPase</fullName>
    </recommendedName>
</protein>
<keyword evidence="1" id="KW-1133">Transmembrane helix</keyword>
<dbReference type="EMBL" id="JAYWLU010000005">
    <property type="protein sequence ID" value="MEX3594350.1"/>
    <property type="molecule type" value="Genomic_DNA"/>
</dbReference>
<accession>A0ABV3V173</accession>
<dbReference type="RefSeq" id="WP_143469930.1">
    <property type="nucleotide sequence ID" value="NZ_JAYWLU010000005.1"/>
</dbReference>
<comment type="caution">
    <text evidence="2">The sequence shown here is derived from an EMBL/GenBank/DDBJ whole genome shotgun (WGS) entry which is preliminary data.</text>
</comment>
<organism evidence="2 3">
    <name type="scientific">Kocuria carniphila</name>
    <dbReference type="NCBI Taxonomy" id="262208"/>
    <lineage>
        <taxon>Bacteria</taxon>
        <taxon>Bacillati</taxon>
        <taxon>Actinomycetota</taxon>
        <taxon>Actinomycetes</taxon>
        <taxon>Micrococcales</taxon>
        <taxon>Micrococcaceae</taxon>
        <taxon>Kocuria</taxon>
    </lineage>
</organism>
<feature type="transmembrane region" description="Helical" evidence="1">
    <location>
        <begin position="21"/>
        <end position="47"/>
    </location>
</feature>
<keyword evidence="1" id="KW-0812">Transmembrane</keyword>
<evidence type="ECO:0000256" key="1">
    <source>
        <dbReference type="SAM" id="Phobius"/>
    </source>
</evidence>
<keyword evidence="1" id="KW-0472">Membrane</keyword>
<name>A0ABV3V173_9MICC</name>
<evidence type="ECO:0008006" key="4">
    <source>
        <dbReference type="Google" id="ProtNLM"/>
    </source>
</evidence>
<feature type="transmembrane region" description="Helical" evidence="1">
    <location>
        <begin position="53"/>
        <end position="76"/>
    </location>
</feature>
<evidence type="ECO:0000313" key="2">
    <source>
        <dbReference type="EMBL" id="MEX3594350.1"/>
    </source>
</evidence>
<dbReference type="Proteomes" id="UP001558481">
    <property type="component" value="Unassembled WGS sequence"/>
</dbReference>
<gene>
    <name evidence="2" type="ORF">VVR66_06460</name>
</gene>
<sequence>MSDPTHTEHPQPARPVRIGGLTGLGMIAMILAALSSVSLVIVLIAALMGQTVWGGFTIFPAIFFPVAFMLMCIELARTALRRRRR</sequence>
<proteinExistence type="predicted"/>
<evidence type="ECO:0000313" key="3">
    <source>
        <dbReference type="Proteomes" id="UP001558481"/>
    </source>
</evidence>